<dbReference type="Proteomes" id="UP001145094">
    <property type="component" value="Unassembled WGS sequence"/>
</dbReference>
<organism evidence="2 3">
    <name type="scientific">Sellimonas catena</name>
    <dbReference type="NCBI Taxonomy" id="2994035"/>
    <lineage>
        <taxon>Bacteria</taxon>
        <taxon>Bacillati</taxon>
        <taxon>Bacillota</taxon>
        <taxon>Clostridia</taxon>
        <taxon>Lachnospirales</taxon>
        <taxon>Lachnospiraceae</taxon>
        <taxon>Sellimonas</taxon>
    </lineage>
</organism>
<gene>
    <name evidence="2" type="ORF">Selli2_12000</name>
</gene>
<dbReference type="GO" id="GO:0004853">
    <property type="term" value="F:uroporphyrinogen decarboxylase activity"/>
    <property type="evidence" value="ECO:0007669"/>
    <property type="project" value="InterPro"/>
</dbReference>
<dbReference type="GO" id="GO:0006779">
    <property type="term" value="P:porphyrin-containing compound biosynthetic process"/>
    <property type="evidence" value="ECO:0007669"/>
    <property type="project" value="InterPro"/>
</dbReference>
<dbReference type="EMBL" id="BSCH01000006">
    <property type="protein sequence ID" value="GLG89773.1"/>
    <property type="molecule type" value="Genomic_DNA"/>
</dbReference>
<name>A0A9W6CGX8_9FIRM</name>
<dbReference type="InterPro" id="IPR052024">
    <property type="entry name" value="Methanogen_methyltrans"/>
</dbReference>
<accession>A0A9W6CGX8</accession>
<dbReference type="AlphaFoldDB" id="A0A9W6CGX8"/>
<dbReference type="PANTHER" id="PTHR47099">
    <property type="entry name" value="METHYLCOBAMIDE:COM METHYLTRANSFERASE MTBA"/>
    <property type="match status" value="1"/>
</dbReference>
<proteinExistence type="predicted"/>
<evidence type="ECO:0000259" key="1">
    <source>
        <dbReference type="Pfam" id="PF01208"/>
    </source>
</evidence>
<feature type="domain" description="Uroporphyrinogen decarboxylase (URO-D)" evidence="1">
    <location>
        <begin position="54"/>
        <end position="195"/>
    </location>
</feature>
<dbReference type="PANTHER" id="PTHR47099:SF1">
    <property type="entry name" value="METHYLCOBAMIDE:COM METHYLTRANSFERASE MTBA"/>
    <property type="match status" value="1"/>
</dbReference>
<protein>
    <recommendedName>
        <fullName evidence="1">Uroporphyrinogen decarboxylase (URO-D) domain-containing protein</fullName>
    </recommendedName>
</protein>
<reference evidence="2" key="2">
    <citation type="submission" date="2022-11" db="EMBL/GenBank/DDBJ databases">
        <title>Draft genome sequence of Sellimonas catena strain 18CBH55.</title>
        <authorList>
            <person name="Hisatomi A."/>
            <person name="Ohkuma M."/>
            <person name="Sakamoto M."/>
        </authorList>
    </citation>
    <scope>NUCLEOTIDE SEQUENCE</scope>
    <source>
        <strain evidence="2">18CBH55</strain>
    </source>
</reference>
<reference evidence="2" key="3">
    <citation type="journal article" date="2023" name="Int. J. Syst. Evol. Microbiol.">
        <title>Sellimonas catena sp. nov., isolated from human faeces.</title>
        <authorList>
            <person name="Hisatomi A."/>
            <person name="Ohkuma M."/>
            <person name="Sakamoto M."/>
        </authorList>
    </citation>
    <scope>NUCLEOTIDE SEQUENCE</scope>
    <source>
        <strain evidence="2">18CBH55</strain>
    </source>
</reference>
<reference evidence="2" key="1">
    <citation type="submission" date="2022-11" db="EMBL/GenBank/DDBJ databases">
        <title>Draft genome sequence of Sellimonas catena strain 18CBH55.</title>
        <authorList>
            <person name="Atsushi H."/>
            <person name="Moriya O."/>
            <person name="Mitsuo S."/>
        </authorList>
    </citation>
    <scope>NUCLEOTIDE SEQUENCE</scope>
    <source>
        <strain evidence="2">18CBH55</strain>
    </source>
</reference>
<dbReference type="InterPro" id="IPR000257">
    <property type="entry name" value="Uroporphyrinogen_deCOase"/>
</dbReference>
<dbReference type="Pfam" id="PF01208">
    <property type="entry name" value="URO-D"/>
    <property type="match status" value="1"/>
</dbReference>
<dbReference type="Gene3D" id="3.20.20.210">
    <property type="match status" value="1"/>
</dbReference>
<dbReference type="InterPro" id="IPR038071">
    <property type="entry name" value="UROD/MetE-like_sf"/>
</dbReference>
<dbReference type="SUPFAM" id="SSF51726">
    <property type="entry name" value="UROD/MetE-like"/>
    <property type="match status" value="1"/>
</dbReference>
<sequence>MIQDFECRPQDSDQGMLSVIRTYNLPIPEIYVKQEEILRFASLEKEQNQKPFFTIPFDHTLEAQAMGGKVRYGNEMAGPRAEEPIYKNLEELGALPAMEFLHGRMKETLEACRKLREQGEEVMFQISGPLTIWNTLIDVKHILKGIRKSPDQMEELFRIMETELLRLLVEVRKTGVRIVSYADSAGSVRILGPKSMEWMTRIFTFPFLKHASSVLGEEMSMILCPKTAFALTGTGLGKRNEYVLPKEMTYQEACIYVAGKVKFPSQMCINQKNTRIGNGKLMTIELNEVTEKNEG</sequence>
<evidence type="ECO:0000313" key="2">
    <source>
        <dbReference type="EMBL" id="GLG89773.1"/>
    </source>
</evidence>
<dbReference type="RefSeq" id="WP_281844793.1">
    <property type="nucleotide sequence ID" value="NZ_BSCH01000006.1"/>
</dbReference>
<evidence type="ECO:0000313" key="3">
    <source>
        <dbReference type="Proteomes" id="UP001145094"/>
    </source>
</evidence>
<comment type="caution">
    <text evidence="2">The sequence shown here is derived from an EMBL/GenBank/DDBJ whole genome shotgun (WGS) entry which is preliminary data.</text>
</comment>